<evidence type="ECO:0000256" key="4">
    <source>
        <dbReference type="ARBA" id="ARBA00022801"/>
    </source>
</evidence>
<dbReference type="OrthoDB" id="6495301at2759"/>
<gene>
    <name evidence="14" type="ORF">POTOM_038150</name>
</gene>
<comment type="catalytic activity">
    <reaction evidence="11">
        <text>[protein]-C-terminal S-[(2E,6E)-farnesyl]-L-cysteine methyl ester + H2O = [protein]-C-terminal S-[(2E,6E)-farnesyl]-L-cysteine + methanol + H(+)</text>
        <dbReference type="Rhea" id="RHEA:48520"/>
        <dbReference type="Rhea" id="RHEA-COMP:12125"/>
        <dbReference type="Rhea" id="RHEA-COMP:12126"/>
        <dbReference type="ChEBI" id="CHEBI:15377"/>
        <dbReference type="ChEBI" id="CHEBI:15378"/>
        <dbReference type="ChEBI" id="CHEBI:17790"/>
        <dbReference type="ChEBI" id="CHEBI:90510"/>
        <dbReference type="ChEBI" id="CHEBI:90511"/>
        <dbReference type="EC" id="3.1.1.n2"/>
    </reaction>
</comment>
<name>A0A8X8CL35_POPTO</name>
<dbReference type="PANTHER" id="PTHR48081:SF33">
    <property type="entry name" value="KYNURENINE FORMAMIDASE"/>
    <property type="match status" value="1"/>
</dbReference>
<evidence type="ECO:0000256" key="6">
    <source>
        <dbReference type="ARBA" id="ARBA00022989"/>
    </source>
</evidence>
<evidence type="ECO:0000256" key="7">
    <source>
        <dbReference type="ARBA" id="ARBA00023034"/>
    </source>
</evidence>
<evidence type="ECO:0000256" key="1">
    <source>
        <dbReference type="ARBA" id="ARBA00004586"/>
    </source>
</evidence>
<keyword evidence="5" id="KW-0256">Endoplasmic reticulum</keyword>
<evidence type="ECO:0000313" key="14">
    <source>
        <dbReference type="EMBL" id="KAG6757824.1"/>
    </source>
</evidence>
<keyword evidence="8 12" id="KW-0472">Membrane</keyword>
<keyword evidence="6 12" id="KW-1133">Transmembrane helix</keyword>
<sequence>MPSHILPVTNPNLHSSKQHSYLRIDPTTMPLKQNDPITSTRLVSSPFEDETIISVRPLLSRTPSFAGTTTTSSSASYQQRRRRVASENSLSSLSDEAIGQRQSLAREVDHAAPETFLLTRLSLKLLGYMGILVQYEKLELLRSIRIYSMDEWIRNEGLFSILLCNCSWAALVASVSNVENSGDFEGQFFMAESCEIRLVGYRWIMRFLALGCYSLMLFPGFIQVGYYYFFSGRVLRSIVYGDQPRNRLDLYLPKNTDGPKPVVAFVTGGAWIIGYKAWGSLLGQQLSERDIMVACIDYRNYPQGTMSNMVEDASKGISFVCNKIAEYGGDPNRVYLMGQSAGGHIAACALVEQAIKEAGEGGSTTWSVLQIKTYFGLSGGYNLFNLVDYFHSRGLYRSIFLSIMEGEESLRRFSPEVIVQDPNLKKAVSLLPPIVLFHGTADYSIPADSSKSFAETLQSVGVRAESILYEGKTHTDLFLQDPMRGGNDRMFEDLVSIIHSDDREAQAKDEVAPPRRRLVPEFMLQLAHRVSPF</sequence>
<dbReference type="InterPro" id="IPR050300">
    <property type="entry name" value="GDXG_lipolytic_enzyme"/>
</dbReference>
<dbReference type="GO" id="GO:0005789">
    <property type="term" value="C:endoplasmic reticulum membrane"/>
    <property type="evidence" value="ECO:0007669"/>
    <property type="project" value="UniProtKB-SubCell"/>
</dbReference>
<evidence type="ECO:0000256" key="8">
    <source>
        <dbReference type="ARBA" id="ARBA00023136"/>
    </source>
</evidence>
<feature type="transmembrane region" description="Helical" evidence="12">
    <location>
        <begin position="207"/>
        <end position="229"/>
    </location>
</feature>
<evidence type="ECO:0000313" key="15">
    <source>
        <dbReference type="Proteomes" id="UP000886885"/>
    </source>
</evidence>
<evidence type="ECO:0000256" key="2">
    <source>
        <dbReference type="ARBA" id="ARBA00004653"/>
    </source>
</evidence>
<dbReference type="InterPro" id="IPR049492">
    <property type="entry name" value="BD-FAE-like_dom"/>
</dbReference>
<feature type="domain" description="BD-FAE-like" evidence="13">
    <location>
        <begin position="248"/>
        <end position="457"/>
    </location>
</feature>
<evidence type="ECO:0000256" key="3">
    <source>
        <dbReference type="ARBA" id="ARBA00022692"/>
    </source>
</evidence>
<dbReference type="EC" id="3.1.1.n2" evidence="10"/>
<comment type="subcellular location">
    <subcellularLocation>
        <location evidence="1">Endoplasmic reticulum membrane</location>
    </subcellularLocation>
    <subcellularLocation>
        <location evidence="2">Golgi apparatus membrane</location>
        <topology evidence="2">Multi-pass membrane protein</topology>
    </subcellularLocation>
</comment>
<keyword evidence="4" id="KW-0378">Hydrolase</keyword>
<evidence type="ECO:0000256" key="10">
    <source>
        <dbReference type="ARBA" id="ARBA00038928"/>
    </source>
</evidence>
<reference evidence="14" key="1">
    <citation type="journal article" date="2020" name="bioRxiv">
        <title>Hybrid origin of Populus tomentosa Carr. identified through genome sequencing and phylogenomic analysis.</title>
        <authorList>
            <person name="An X."/>
            <person name="Gao K."/>
            <person name="Chen Z."/>
            <person name="Li J."/>
            <person name="Yang X."/>
            <person name="Yang X."/>
            <person name="Zhou J."/>
            <person name="Guo T."/>
            <person name="Zhao T."/>
            <person name="Huang S."/>
            <person name="Miao D."/>
            <person name="Khan W.U."/>
            <person name="Rao P."/>
            <person name="Ye M."/>
            <person name="Lei B."/>
            <person name="Liao W."/>
            <person name="Wang J."/>
            <person name="Ji L."/>
            <person name="Li Y."/>
            <person name="Guo B."/>
            <person name="Mustafa N.S."/>
            <person name="Li S."/>
            <person name="Yun Q."/>
            <person name="Keller S.R."/>
            <person name="Mao J."/>
            <person name="Zhang R."/>
            <person name="Strauss S.H."/>
        </authorList>
    </citation>
    <scope>NUCLEOTIDE SEQUENCE</scope>
    <source>
        <strain evidence="14">GM15</strain>
        <tissue evidence="14">Leaf</tissue>
    </source>
</reference>
<dbReference type="Proteomes" id="UP000886885">
    <property type="component" value="Chromosome 10D"/>
</dbReference>
<keyword evidence="15" id="KW-1185">Reference proteome</keyword>
<dbReference type="PANTHER" id="PTHR48081">
    <property type="entry name" value="AB HYDROLASE SUPERFAMILY PROTEIN C4A8.06C"/>
    <property type="match status" value="1"/>
</dbReference>
<dbReference type="FunFam" id="3.40.50.1820:FF:000084">
    <property type="entry name" value="Isoprenylcysteine alpha-carbonyl methylesterase ICME"/>
    <property type="match status" value="1"/>
</dbReference>
<evidence type="ECO:0000256" key="5">
    <source>
        <dbReference type="ARBA" id="ARBA00022824"/>
    </source>
</evidence>
<evidence type="ECO:0000256" key="12">
    <source>
        <dbReference type="SAM" id="Phobius"/>
    </source>
</evidence>
<accession>A0A8X8CL35</accession>
<dbReference type="GO" id="GO:0016787">
    <property type="term" value="F:hydrolase activity"/>
    <property type="evidence" value="ECO:0007669"/>
    <property type="project" value="UniProtKB-KW"/>
</dbReference>
<dbReference type="GO" id="GO:0000139">
    <property type="term" value="C:Golgi membrane"/>
    <property type="evidence" value="ECO:0007669"/>
    <property type="project" value="UniProtKB-SubCell"/>
</dbReference>
<keyword evidence="7" id="KW-0333">Golgi apparatus</keyword>
<dbReference type="EMBL" id="JAAWWB010000020">
    <property type="protein sequence ID" value="KAG6757824.1"/>
    <property type="molecule type" value="Genomic_DNA"/>
</dbReference>
<organism evidence="14 15">
    <name type="scientific">Populus tomentosa</name>
    <name type="common">Chinese white poplar</name>
    <dbReference type="NCBI Taxonomy" id="118781"/>
    <lineage>
        <taxon>Eukaryota</taxon>
        <taxon>Viridiplantae</taxon>
        <taxon>Streptophyta</taxon>
        <taxon>Embryophyta</taxon>
        <taxon>Tracheophyta</taxon>
        <taxon>Spermatophyta</taxon>
        <taxon>Magnoliopsida</taxon>
        <taxon>eudicotyledons</taxon>
        <taxon>Gunneridae</taxon>
        <taxon>Pentapetalae</taxon>
        <taxon>rosids</taxon>
        <taxon>fabids</taxon>
        <taxon>Malpighiales</taxon>
        <taxon>Salicaceae</taxon>
        <taxon>Saliceae</taxon>
        <taxon>Populus</taxon>
    </lineage>
</organism>
<protein>
    <recommendedName>
        <fullName evidence="10">protein-S-isoprenylcysteine alpha-carbonyl methylesterase</fullName>
        <ecNumber evidence="10">3.1.1.n2</ecNumber>
    </recommendedName>
</protein>
<proteinExistence type="inferred from homology"/>
<evidence type="ECO:0000259" key="13">
    <source>
        <dbReference type="Pfam" id="PF20434"/>
    </source>
</evidence>
<evidence type="ECO:0000256" key="9">
    <source>
        <dbReference type="ARBA" id="ARBA00038028"/>
    </source>
</evidence>
<evidence type="ECO:0000256" key="11">
    <source>
        <dbReference type="ARBA" id="ARBA00049507"/>
    </source>
</evidence>
<comment type="caution">
    <text evidence="14">The sequence shown here is derived from an EMBL/GenBank/DDBJ whole genome shotgun (WGS) entry which is preliminary data.</text>
</comment>
<dbReference type="Pfam" id="PF20434">
    <property type="entry name" value="BD-FAE"/>
    <property type="match status" value="1"/>
</dbReference>
<keyword evidence="3 12" id="KW-0812">Transmembrane</keyword>
<dbReference type="AlphaFoldDB" id="A0A8X8CL35"/>
<comment type="similarity">
    <text evidence="9">Belongs to the AB hydrolase superfamily. Isoprenylcysteine methylesterase family.</text>
</comment>